<dbReference type="KEGG" id="kco:BWI95_00245"/>
<gene>
    <name evidence="2" type="ORF">BWI95_00245</name>
</gene>
<feature type="transmembrane region" description="Helical" evidence="1">
    <location>
        <begin position="84"/>
        <end position="104"/>
    </location>
</feature>
<proteinExistence type="predicted"/>
<dbReference type="Proteomes" id="UP000187148">
    <property type="component" value="Chromosome"/>
</dbReference>
<feature type="transmembrane region" description="Helical" evidence="1">
    <location>
        <begin position="54"/>
        <end position="72"/>
    </location>
</feature>
<accession>A0A807LDL4</accession>
<keyword evidence="3" id="KW-1185">Reference proteome</keyword>
<dbReference type="AlphaFoldDB" id="A0A807LDL4"/>
<keyword evidence="1" id="KW-1133">Transmembrane helix</keyword>
<evidence type="ECO:0000256" key="1">
    <source>
        <dbReference type="SAM" id="Phobius"/>
    </source>
</evidence>
<evidence type="ECO:0000313" key="3">
    <source>
        <dbReference type="Proteomes" id="UP000187148"/>
    </source>
</evidence>
<name>A0A807LDL4_9ENTR</name>
<protein>
    <submittedName>
        <fullName evidence="2">Uncharacterized protein</fullName>
    </submittedName>
</protein>
<feature type="transmembrane region" description="Helical" evidence="1">
    <location>
        <begin position="15"/>
        <end position="33"/>
    </location>
</feature>
<reference evidence="2 3" key="1">
    <citation type="submission" date="2017-01" db="EMBL/GenBank/DDBJ databases">
        <authorList>
            <person name="Cao J.-M."/>
        </authorList>
    </citation>
    <scope>NUCLEOTIDE SEQUENCE [LARGE SCALE GENOMIC DNA]</scope>
    <source>
        <strain evidence="2 3">888-76</strain>
    </source>
</reference>
<sequence length="111" mass="12735">MHFFDWLAPQNTQELTRFYFILCTGYLAVHLIWDALCKETPPFSLDKLQFKMNEVYSSSTFATSAFFIVILFDIKNPLRTSDAFIFPLIIAALTGFMISLSAIAPKKIKIE</sequence>
<dbReference type="EMBL" id="CP019445">
    <property type="protein sequence ID" value="APZ03622.1"/>
    <property type="molecule type" value="Genomic_DNA"/>
</dbReference>
<keyword evidence="1" id="KW-0812">Transmembrane</keyword>
<evidence type="ECO:0000313" key="2">
    <source>
        <dbReference type="EMBL" id="APZ03622.1"/>
    </source>
</evidence>
<dbReference type="RefSeq" id="WP_076768814.1">
    <property type="nucleotide sequence ID" value="NZ_CP019445.1"/>
</dbReference>
<organism evidence="2 3">
    <name type="scientific">Kosakonia cowanii JCM 10956 = DSM 18146</name>
    <dbReference type="NCBI Taxonomy" id="1300165"/>
    <lineage>
        <taxon>Bacteria</taxon>
        <taxon>Pseudomonadati</taxon>
        <taxon>Pseudomonadota</taxon>
        <taxon>Gammaproteobacteria</taxon>
        <taxon>Enterobacterales</taxon>
        <taxon>Enterobacteriaceae</taxon>
        <taxon>Kosakonia</taxon>
    </lineage>
</organism>
<keyword evidence="1" id="KW-0472">Membrane</keyword>